<dbReference type="PROSITE" id="PS50112">
    <property type="entry name" value="PAS"/>
    <property type="match status" value="1"/>
</dbReference>
<evidence type="ECO:0000313" key="4">
    <source>
        <dbReference type="EMBL" id="MBD3926133.1"/>
    </source>
</evidence>
<comment type="caution">
    <text evidence="4">The sequence shown here is derived from an EMBL/GenBank/DDBJ whole genome shotgun (WGS) entry which is preliminary data.</text>
</comment>
<feature type="domain" description="PAS" evidence="3">
    <location>
        <begin position="246"/>
        <end position="290"/>
    </location>
</feature>
<dbReference type="PANTHER" id="PTHR43156:SF2">
    <property type="entry name" value="STAGE II SPORULATION PROTEIN E"/>
    <property type="match status" value="1"/>
</dbReference>
<protein>
    <submittedName>
        <fullName evidence="4">SpoIIE family protein phosphatase</fullName>
    </submittedName>
</protein>
<dbReference type="InterPro" id="IPR036457">
    <property type="entry name" value="PPM-type-like_dom_sf"/>
</dbReference>
<dbReference type="InterPro" id="IPR035965">
    <property type="entry name" value="PAS-like_dom_sf"/>
</dbReference>
<dbReference type="InterPro" id="IPR013656">
    <property type="entry name" value="PAS_4"/>
</dbReference>
<dbReference type="SMART" id="SM00331">
    <property type="entry name" value="PP2C_SIG"/>
    <property type="match status" value="1"/>
</dbReference>
<dbReference type="InterPro" id="IPR052016">
    <property type="entry name" value="Bact_Sigma-Reg"/>
</dbReference>
<feature type="transmembrane region" description="Helical" evidence="2">
    <location>
        <begin position="108"/>
        <end position="131"/>
    </location>
</feature>
<keyword evidence="5" id="KW-1185">Reference proteome</keyword>
<dbReference type="Gene3D" id="3.60.40.10">
    <property type="entry name" value="PPM-type phosphatase domain"/>
    <property type="match status" value="1"/>
</dbReference>
<feature type="transmembrane region" description="Helical" evidence="2">
    <location>
        <begin position="208"/>
        <end position="231"/>
    </location>
</feature>
<evidence type="ECO:0000256" key="2">
    <source>
        <dbReference type="SAM" id="Phobius"/>
    </source>
</evidence>
<dbReference type="InterPro" id="IPR001932">
    <property type="entry name" value="PPM-type_phosphatase-like_dom"/>
</dbReference>
<evidence type="ECO:0000259" key="3">
    <source>
        <dbReference type="PROSITE" id="PS50112"/>
    </source>
</evidence>
<evidence type="ECO:0000313" key="5">
    <source>
        <dbReference type="Proteomes" id="UP000618818"/>
    </source>
</evidence>
<keyword evidence="2" id="KW-1133">Transmembrane helix</keyword>
<dbReference type="Gene3D" id="3.30.450.20">
    <property type="entry name" value="PAS domain"/>
    <property type="match status" value="1"/>
</dbReference>
<dbReference type="Pfam" id="PF16927">
    <property type="entry name" value="HisKA_7TM"/>
    <property type="match status" value="1"/>
</dbReference>
<keyword evidence="2" id="KW-0812">Transmembrane</keyword>
<dbReference type="EMBL" id="JACXYZ010000002">
    <property type="protein sequence ID" value="MBD3926133.1"/>
    <property type="molecule type" value="Genomic_DNA"/>
</dbReference>
<feature type="transmembrane region" description="Helical" evidence="2">
    <location>
        <begin position="12"/>
        <end position="33"/>
    </location>
</feature>
<dbReference type="RefSeq" id="WP_191195970.1">
    <property type="nucleotide sequence ID" value="NZ_JACXYZ010000002.1"/>
</dbReference>
<accession>A0ABR8NDC6</accession>
<dbReference type="CDD" id="cd00130">
    <property type="entry name" value="PAS"/>
    <property type="match status" value="1"/>
</dbReference>
<feature type="transmembrane region" description="Helical" evidence="2">
    <location>
        <begin position="77"/>
        <end position="96"/>
    </location>
</feature>
<dbReference type="Proteomes" id="UP000618818">
    <property type="component" value="Unassembled WGS sequence"/>
</dbReference>
<keyword evidence="1" id="KW-0378">Hydrolase</keyword>
<dbReference type="PANTHER" id="PTHR43156">
    <property type="entry name" value="STAGE II SPORULATION PROTEIN E-RELATED"/>
    <property type="match status" value="1"/>
</dbReference>
<keyword evidence="2" id="KW-0472">Membrane</keyword>
<gene>
    <name evidence="4" type="ORF">IEZ26_16030</name>
</gene>
<evidence type="ECO:0000256" key="1">
    <source>
        <dbReference type="ARBA" id="ARBA00022801"/>
    </source>
</evidence>
<organism evidence="4 5">
    <name type="scientific">Nocardioides cavernae</name>
    <dbReference type="NCBI Taxonomy" id="1921566"/>
    <lineage>
        <taxon>Bacteria</taxon>
        <taxon>Bacillati</taxon>
        <taxon>Actinomycetota</taxon>
        <taxon>Actinomycetes</taxon>
        <taxon>Propionibacteriales</taxon>
        <taxon>Nocardioidaceae</taxon>
        <taxon>Nocardioides</taxon>
    </lineage>
</organism>
<dbReference type="NCBIfam" id="TIGR00229">
    <property type="entry name" value="sensory_box"/>
    <property type="match status" value="1"/>
</dbReference>
<dbReference type="SUPFAM" id="SSF55785">
    <property type="entry name" value="PYP-like sensor domain (PAS domain)"/>
    <property type="match status" value="1"/>
</dbReference>
<sequence length="613" mass="65536">MDEPERGRFRVLTLLASLMAGAGLVLAVLAAYVAWRRGTALGWSLAVLLVAVAWWGTAYAVELSADSLVVRSRWGDLKYVGIVTLAPAWLVFVLQYTGRSHLVTRRLVALLAIPPVAALAVLAVPATHDLVRSYSATSGAQDLPNVESGPVFWAIFAYNNLLLIGATVLFVASMVRLARTYRRMALVLLCSALLPWAANILHNLEVGWFALIDLTPFAFILTGGLLVWGLFEERLVDLAPLARSAVVESMVDAVFVLDAFERVVDVNPAAVALAGRTRGELVGRRVRDLMDTSGIAEVGPSGLVLDDEAGGGQRTFDVSQQPLTDIAGRTAGALVVLREVTDRVRDQQRLQQVLDDRSRVAATLQASMVPTRLPAVRGCSLASRYVPAGDGGEIGGDFLDVFPLDGDTWAFVLGDVSGKGAEAAAVSAATRYTLRALAGPTLSPAATLRGVNAVLQAQTESERHSTLVHGHLRPPREHDVPEAPLRIVLSLAGHHWPLVLRTDGQVEEVGTLGTALGLFDDPELHDAEVELMPGEALCVFTDGLVEARRGRDQFGSERVAELLRAHRDLSADELAGAVLDAVRAFHGEELVDDLAMLVVRYDGGVATAANATP</sequence>
<name>A0ABR8NDC6_9ACTN</name>
<dbReference type="InterPro" id="IPR000014">
    <property type="entry name" value="PAS"/>
</dbReference>
<proteinExistence type="predicted"/>
<feature type="transmembrane region" description="Helical" evidence="2">
    <location>
        <begin position="151"/>
        <end position="172"/>
    </location>
</feature>
<reference evidence="4 5" key="1">
    <citation type="submission" date="2020-09" db="EMBL/GenBank/DDBJ databases">
        <title>novel species in genus Nocardioides.</title>
        <authorList>
            <person name="Zhang G."/>
        </authorList>
    </citation>
    <scope>NUCLEOTIDE SEQUENCE [LARGE SCALE GENOMIC DNA]</scope>
    <source>
        <strain evidence="4 5">KCTC 39551</strain>
    </source>
</reference>
<dbReference type="SUPFAM" id="SSF81606">
    <property type="entry name" value="PP2C-like"/>
    <property type="match status" value="1"/>
</dbReference>
<dbReference type="InterPro" id="IPR031621">
    <property type="entry name" value="HisKA_7TM"/>
</dbReference>
<dbReference type="Pfam" id="PF07228">
    <property type="entry name" value="SpoIIE"/>
    <property type="match status" value="1"/>
</dbReference>
<feature type="transmembrane region" description="Helical" evidence="2">
    <location>
        <begin position="40"/>
        <end position="57"/>
    </location>
</feature>
<dbReference type="Pfam" id="PF08448">
    <property type="entry name" value="PAS_4"/>
    <property type="match status" value="1"/>
</dbReference>
<dbReference type="SMART" id="SM00091">
    <property type="entry name" value="PAS"/>
    <property type="match status" value="1"/>
</dbReference>